<keyword evidence="3" id="KW-1185">Reference proteome</keyword>
<evidence type="ECO:0000313" key="3">
    <source>
        <dbReference type="Proteomes" id="UP000320772"/>
    </source>
</evidence>
<accession>A0A4Y3M4X8</accession>
<proteinExistence type="predicted"/>
<gene>
    <name evidence="2" type="ORF">GRO01_10030</name>
</gene>
<dbReference type="EMBL" id="BJLY01000002">
    <property type="protein sequence ID" value="GEB03427.1"/>
    <property type="molecule type" value="Genomic_DNA"/>
</dbReference>
<dbReference type="AlphaFoldDB" id="A0A4Y3M4X8"/>
<sequence length="67" mass="7718">MQITQLEQSVSVEQRGQSAYGYSHIPDLWYSQRIDDTDGREQPGQSTYRDAGFGADMNRLPPDQRNR</sequence>
<evidence type="ECO:0000313" key="2">
    <source>
        <dbReference type="EMBL" id="GEB03427.1"/>
    </source>
</evidence>
<organism evidence="2 3">
    <name type="scientific">Gluconobacter roseus NBRC 3990</name>
    <dbReference type="NCBI Taxonomy" id="1307950"/>
    <lineage>
        <taxon>Bacteria</taxon>
        <taxon>Pseudomonadati</taxon>
        <taxon>Pseudomonadota</taxon>
        <taxon>Alphaproteobacteria</taxon>
        <taxon>Acetobacterales</taxon>
        <taxon>Acetobacteraceae</taxon>
        <taxon>Gluconobacter</taxon>
    </lineage>
</organism>
<dbReference type="Proteomes" id="UP000320772">
    <property type="component" value="Unassembled WGS sequence"/>
</dbReference>
<reference evidence="2 3" key="1">
    <citation type="submission" date="2019-06" db="EMBL/GenBank/DDBJ databases">
        <title>Whole genome shotgun sequence of Gluconobacter roseus NBRC 3990.</title>
        <authorList>
            <person name="Hosoyama A."/>
            <person name="Uohara A."/>
            <person name="Ohji S."/>
            <person name="Ichikawa N."/>
        </authorList>
    </citation>
    <scope>NUCLEOTIDE SEQUENCE [LARGE SCALE GENOMIC DNA]</scope>
    <source>
        <strain evidence="2 3">NBRC 3990</strain>
    </source>
</reference>
<feature type="region of interest" description="Disordered" evidence="1">
    <location>
        <begin position="33"/>
        <end position="67"/>
    </location>
</feature>
<protein>
    <submittedName>
        <fullName evidence="2">Uncharacterized protein</fullName>
    </submittedName>
</protein>
<name>A0A4Y3M4X8_9PROT</name>
<evidence type="ECO:0000256" key="1">
    <source>
        <dbReference type="SAM" id="MobiDB-lite"/>
    </source>
</evidence>
<comment type="caution">
    <text evidence="2">The sequence shown here is derived from an EMBL/GenBank/DDBJ whole genome shotgun (WGS) entry which is preliminary data.</text>
</comment>